<organism evidence="1 2">
    <name type="scientific">Rhabditophanes sp. KR3021</name>
    <dbReference type="NCBI Taxonomy" id="114890"/>
    <lineage>
        <taxon>Eukaryota</taxon>
        <taxon>Metazoa</taxon>
        <taxon>Ecdysozoa</taxon>
        <taxon>Nematoda</taxon>
        <taxon>Chromadorea</taxon>
        <taxon>Rhabditida</taxon>
        <taxon>Tylenchina</taxon>
        <taxon>Panagrolaimomorpha</taxon>
        <taxon>Strongyloidoidea</taxon>
        <taxon>Alloionematidae</taxon>
        <taxon>Rhabditophanes</taxon>
    </lineage>
</organism>
<dbReference type="WBParaSite" id="RSKR_0001116300.1">
    <property type="protein sequence ID" value="RSKR_0001116300.1"/>
    <property type="gene ID" value="RSKR_0001116300"/>
</dbReference>
<evidence type="ECO:0000313" key="1">
    <source>
        <dbReference type="Proteomes" id="UP000095286"/>
    </source>
</evidence>
<proteinExistence type="predicted"/>
<accession>A0AC35UFU8</accession>
<name>A0AC35UFU8_9BILA</name>
<evidence type="ECO:0000313" key="2">
    <source>
        <dbReference type="WBParaSite" id="RSKR_0001116300.1"/>
    </source>
</evidence>
<reference evidence="2" key="1">
    <citation type="submission" date="2016-11" db="UniProtKB">
        <authorList>
            <consortium name="WormBaseParasite"/>
        </authorList>
    </citation>
    <scope>IDENTIFICATION</scope>
    <source>
        <strain evidence="2">KR3021</strain>
    </source>
</reference>
<protein>
    <submittedName>
        <fullName evidence="2">Actin-related protein 10</fullName>
    </submittedName>
</protein>
<sequence length="412" mass="45570">MSTTSEFAKSIPRKAIHIPASTPRSTIALSSGTSSPHITSSRVDNLITKGNVVKSKGAIVIEFGNKLTKIGISGEYQPRSVIRSQISLPNETKEIPVFANDYSEVQQKTLLTAFMKKIFYQILIGPLKERNILIVQRCFCNERIEKIITGIFKVKPSFCPKEIKFLTSEVAASIALYCSEALLAVDIGFTYSSVVPIIHYNLLMQEGEISMAGAEALEKKVRELLLSEGKVTINATREVKAIDEEIIKILDQTKIYEDICNKYLLVTTFDRSRKLGTAEQESAPKSVEIPIGSEYTIIVSGKIRETAAEVFFGSDIDTITIPEAILATLISCPLDYRRSLFERISVTGGASTIPGFLGRLRKELEFAVTTDSYKELRKIGSPAFVLYENANITTGLVTNWIGGSLYGTYTYK</sequence>
<dbReference type="Proteomes" id="UP000095286">
    <property type="component" value="Unplaced"/>
</dbReference>